<dbReference type="PANTHER" id="PTHR33607">
    <property type="entry name" value="ENDONUCLEASE-1"/>
    <property type="match status" value="1"/>
</dbReference>
<dbReference type="Gene3D" id="2.60.40.2340">
    <property type="match status" value="1"/>
</dbReference>
<evidence type="ECO:0000259" key="10">
    <source>
        <dbReference type="Pfam" id="PF18962"/>
    </source>
</evidence>
<feature type="domain" description="Calx-beta" evidence="8">
    <location>
        <begin position="424"/>
        <end position="534"/>
    </location>
</feature>
<dbReference type="GO" id="GO:0004519">
    <property type="term" value="F:endonuclease activity"/>
    <property type="evidence" value="ECO:0007669"/>
    <property type="project" value="UniProtKB-KW"/>
</dbReference>
<dbReference type="Proteomes" id="UP001528920">
    <property type="component" value="Unassembled WGS sequence"/>
</dbReference>
<keyword evidence="4" id="KW-0677">Repeat</keyword>
<dbReference type="InterPro" id="IPR044925">
    <property type="entry name" value="His-Me_finger_sf"/>
</dbReference>
<feature type="domain" description="Calx-beta" evidence="8">
    <location>
        <begin position="668"/>
        <end position="768"/>
    </location>
</feature>
<dbReference type="InterPro" id="IPR003644">
    <property type="entry name" value="Calx_beta"/>
</dbReference>
<feature type="domain" description="Secretion system C-terminal sorting" evidence="10">
    <location>
        <begin position="3552"/>
        <end position="3621"/>
    </location>
</feature>
<dbReference type="InterPro" id="IPR026444">
    <property type="entry name" value="Secre_tail"/>
</dbReference>
<evidence type="ECO:0000256" key="1">
    <source>
        <dbReference type="ARBA" id="ARBA00006429"/>
    </source>
</evidence>
<evidence type="ECO:0000259" key="11">
    <source>
        <dbReference type="Pfam" id="PF19886"/>
    </source>
</evidence>
<keyword evidence="3" id="KW-0732">Signal</keyword>
<feature type="region of interest" description="Disordered" evidence="7">
    <location>
        <begin position="1131"/>
        <end position="1182"/>
    </location>
</feature>
<name>A0ABT5VSD5_9BACT</name>
<keyword evidence="6" id="KW-0106">Calcium</keyword>
<evidence type="ECO:0000256" key="2">
    <source>
        <dbReference type="ARBA" id="ARBA00022722"/>
    </source>
</evidence>
<dbReference type="Pfam" id="PF04231">
    <property type="entry name" value="Endonuclease_1"/>
    <property type="match status" value="3"/>
</dbReference>
<dbReference type="SUPFAM" id="SSF54060">
    <property type="entry name" value="His-Me finger endonucleases"/>
    <property type="match status" value="2"/>
</dbReference>
<accession>A0ABT5VSD5</accession>
<evidence type="ECO:0000256" key="4">
    <source>
        <dbReference type="ARBA" id="ARBA00022737"/>
    </source>
</evidence>
<feature type="domain" description="Endonuclease/exonuclease/phosphatase" evidence="9">
    <location>
        <begin position="1684"/>
        <end position="1949"/>
    </location>
</feature>
<dbReference type="Pfam" id="PF03160">
    <property type="entry name" value="Calx-beta"/>
    <property type="match status" value="3"/>
</dbReference>
<dbReference type="InterPro" id="IPR036691">
    <property type="entry name" value="Endo/exonu/phosph_ase_sf"/>
</dbReference>
<comment type="caution">
    <text evidence="12">The sequence shown here is derived from an EMBL/GenBank/DDBJ whole genome shotgun (WGS) entry which is preliminary data.</text>
</comment>
<dbReference type="RefSeq" id="WP_275108773.1">
    <property type="nucleotide sequence ID" value="NZ_JAKJSC010000001.1"/>
</dbReference>
<evidence type="ECO:0000256" key="7">
    <source>
        <dbReference type="SAM" id="MobiDB-lite"/>
    </source>
</evidence>
<dbReference type="Pfam" id="PF03372">
    <property type="entry name" value="Exo_endo_phos"/>
    <property type="match status" value="1"/>
</dbReference>
<organism evidence="12 13">
    <name type="scientific">Paralabilibaculum antarcticum</name>
    <dbReference type="NCBI Taxonomy" id="2912572"/>
    <lineage>
        <taxon>Bacteria</taxon>
        <taxon>Pseudomonadati</taxon>
        <taxon>Bacteroidota</taxon>
        <taxon>Bacteroidia</taxon>
        <taxon>Marinilabiliales</taxon>
        <taxon>Marinifilaceae</taxon>
        <taxon>Paralabilibaculum</taxon>
    </lineage>
</organism>
<proteinExistence type="inferred from homology"/>
<evidence type="ECO:0000313" key="12">
    <source>
        <dbReference type="EMBL" id="MDE5417433.1"/>
    </source>
</evidence>
<evidence type="ECO:0000259" key="8">
    <source>
        <dbReference type="Pfam" id="PF03160"/>
    </source>
</evidence>
<dbReference type="Gene3D" id="2.60.40.2030">
    <property type="match status" value="3"/>
</dbReference>
<dbReference type="PANTHER" id="PTHR33607:SF2">
    <property type="entry name" value="ENDONUCLEASE-1"/>
    <property type="match status" value="1"/>
</dbReference>
<evidence type="ECO:0000256" key="6">
    <source>
        <dbReference type="ARBA" id="ARBA00022837"/>
    </source>
</evidence>
<keyword evidence="5" id="KW-0378">Hydrolase</keyword>
<dbReference type="Pfam" id="PF18962">
    <property type="entry name" value="Por_Secre_tail"/>
    <property type="match status" value="1"/>
</dbReference>
<feature type="compositionally biased region" description="Basic and acidic residues" evidence="7">
    <location>
        <begin position="2352"/>
        <end position="2366"/>
    </location>
</feature>
<feature type="region of interest" description="Disordered" evidence="7">
    <location>
        <begin position="2351"/>
        <end position="2384"/>
    </location>
</feature>
<feature type="domain" description="Endonuclease YhcR N-terminal" evidence="11">
    <location>
        <begin position="548"/>
        <end position="638"/>
    </location>
</feature>
<reference evidence="12 13" key="1">
    <citation type="submission" date="2022-01" db="EMBL/GenBank/DDBJ databases">
        <title>Labilibaculum sp. nov, a marine bacterium isolated from Antarctica.</title>
        <authorList>
            <person name="Dai W."/>
        </authorList>
    </citation>
    <scope>NUCLEOTIDE SEQUENCE [LARGE SCALE GENOMIC DNA]</scope>
    <source>
        <strain evidence="12 13">DW002</strain>
    </source>
</reference>
<feature type="compositionally biased region" description="Polar residues" evidence="7">
    <location>
        <begin position="2367"/>
        <end position="2380"/>
    </location>
</feature>
<dbReference type="SUPFAM" id="SSF141072">
    <property type="entry name" value="CalX-like"/>
    <property type="match status" value="3"/>
</dbReference>
<evidence type="ECO:0000256" key="3">
    <source>
        <dbReference type="ARBA" id="ARBA00022729"/>
    </source>
</evidence>
<dbReference type="InterPro" id="IPR007346">
    <property type="entry name" value="Endonuclease-I"/>
</dbReference>
<dbReference type="SUPFAM" id="SSF56219">
    <property type="entry name" value="DNase I-like"/>
    <property type="match status" value="1"/>
</dbReference>
<evidence type="ECO:0000259" key="9">
    <source>
        <dbReference type="Pfam" id="PF03372"/>
    </source>
</evidence>
<feature type="domain" description="Endonuclease YhcR N-terminal" evidence="11">
    <location>
        <begin position="780"/>
        <end position="875"/>
    </location>
</feature>
<comment type="similarity">
    <text evidence="1">Belongs to the EndA/NucM nuclease family.</text>
</comment>
<keyword evidence="2" id="KW-0540">Nuclease</keyword>
<feature type="domain" description="Calx-beta" evidence="8">
    <location>
        <begin position="894"/>
        <end position="1003"/>
    </location>
</feature>
<dbReference type="InterPro" id="IPR005135">
    <property type="entry name" value="Endo/exonuclease/phosphatase"/>
</dbReference>
<evidence type="ECO:0000256" key="5">
    <source>
        <dbReference type="ARBA" id="ARBA00022801"/>
    </source>
</evidence>
<dbReference type="InterPro" id="IPR045939">
    <property type="entry name" value="YhcR_N"/>
</dbReference>
<keyword evidence="13" id="KW-1185">Reference proteome</keyword>
<evidence type="ECO:0000313" key="13">
    <source>
        <dbReference type="Proteomes" id="UP001528920"/>
    </source>
</evidence>
<dbReference type="NCBIfam" id="TIGR04183">
    <property type="entry name" value="Por_Secre_tail"/>
    <property type="match status" value="1"/>
</dbReference>
<dbReference type="Gene3D" id="2.60.120.200">
    <property type="match status" value="1"/>
</dbReference>
<dbReference type="InterPro" id="IPR038081">
    <property type="entry name" value="CalX-like_sf"/>
</dbReference>
<sequence length="3623" mass="386806">MSIQVSLGQGLEDFSNLPISGSSYQNGNFEGNNSQTWSFINSRGDQQINGKAICFGKTDSSVKTENIANGIKSFSCKVNKVFTSTNIRKVELFINGVSVGQSAEITGVQDFIVNDINVDGVFSLEIKNVSDGGKQVSIDDIAWTAYGSGTVLSSAKAITAFSINGKAGSIDEIAHTIGITLPESTVVTALSPEITISDKASVLPASSTAQDFTNPVSYTVTAEDGSTQNYEVTVKVEVPVVSSILINEMDCDQVSTDTKEFVELFDGGAGNTSLTGYVLVLFNGSNDESYATYDLDGMTTNAEGFFVVGNTDVANVNMVKPSNFLQNGADAVALYKTSAASIPNGTAVTTENLVDIVVYDTNDNDDAGLLAALTAGEQINEDGSNDKDIHSIYRSTDGEGGARNTTAFTAGIPTPGKSNTSSSDETIVELALSANSGSEADQSVITLIATVSKEISENQTVDFSISGTGITADDYTLSATQLTFLAGETSATATLTILDDAESEGAENLTVSIVNPSAGIELGTTVSGVISIADNDNLSNDGSEASPFTIAEALSLAESSTEYYAYGYIVSVGNDFEAPFTNAYYVSVADSKEETNFDNCLNLKLESGVNRDIWNLKDHPENLGKQIKFNGFRDNYSSHASFEGNSVITELSGTPAIPTVELALSANAGSEEDQTVITITATTSETVSENQTVDLNVTGTGITAGDYTLSENQLTILAGESSATATLTIIDDSDEEEEETLTLALSNPSAGIQLGSTITGDISIIDNDIAVNDGSEAKPFTIAEAIVLPDTENTTKTSYYAYGYIVSVGTDFEAPFGNGNYVSVADSKDETNHDNCLNLKLASSEKAAWNLMDHPENLGKQIKFDGYRGLYFSHPSFEGNTIVEELSSEPALPSVEFALSSNSGSEADQTVITLTSTLSESLSENQTVDVSISGTGITAGDYTLSATQVTFIAGETTATASLTIVDDSENEGTETLNVSISNPSAGIQLGTTVSGTISIVDNDGTVGGILANYVYLDPTTSGDGSIVVNLTPKEYVATVSPSHHMTSVKIPEDYYSDAVGYIGTDLRSHIHTIIETGAVQLPYSSSSSDVWDMCEDGDQNPKDASQVWQMYIEEGIAKTAHVSGSTGWNREHTWAKSHGDFGTSNGPGTDGHHLRATDAQENSARGSRDFGNDSPGYTPPKSARGDVARMIFYMATRWEMTVDDLCKETESAPRHGKLSHLLQWHEEDPVDPYEVRRNNVIYGYQNNRNPFIDHPELVQYIFGEAKADTWNGGIGTEPSKIQLSGALADFGMVKFGEESSVQSFTVSANELVEDIAINAPQHFLLSTDAISYASSVTLPLSSGSVAETTISVKFVPESAINTAVTGTIQITSGEESKTISVAGTEGDPALIPLAFLNEDFESNTHENWILKSEVGDRAWATTEYSGNTYMQMSAYQATGDITSWLITPELDLDAYDNEKLNFKTKNGYYKGTTLEVLISTDFDGSDVTTATWQSLPATIDERNNSAYGSDFVLSGAIDLSAFEGTAFVAFKYSGDGSVLTTTYQVDDVVVEGNKIPLTGTLASNLTGDLLFPYTEVGATSASQSYELSFDKLEGDISVKASDDYELSLDGITWTATLAIAKTETSPKQINVRFAPKTAAINGTTGSITNKAKGAETLILNISSEQSSEIADANTLGKDKTLDIVSWNVEWFGAPQKSKSASSFTEQLDAVSARIIELNADVYALQELVSDDLNGDFLQPLIDKLNELAGSELYTGAMGPRYSHDDSDPSTEYPAQRVCYIYNTSTVSKLNNFSMFSDLYEGGSTTSIDGYTGDASKFWASGRLPYFFEVEVNIDGASEILSFVNIHAKCCYDSHARKLADAKFLFNALNTDYSDDNLVILGDYNDYLDGSMSSGQSSPYSSWFETSDYFDHVLTSTTNIDHITISNELYDEYQILTNNTSQTNTTVSDHHPIMLRLKLHSYSSEILVENADDLTFNYVDVDNSEAPSDAKSYLVKGVDLLEDLTVSVDQSFELSLDGSTWSSSVIIPKEEAASKEVSVRFNPSVAYTDKLTATITHQTEGAKIVSVSVTAYGKPDLLAPEFVVGYPTVDSFTSSSFVMNVKLNEMGKVYFAVLDDGAEVPTVEAVKAGTGSLVSGSFAIGTEEILHEVSGLIQNTAYDVYLVAEDDNEPIVNTTAEPAKLEVTTNDHTLLPFEYVVTVSEGEHYQSTGIPVNYYQEAEGTKADVLKSKLAEIINLGYVSYPYEEDGRGDVPAESRRFVTGKTPLDVYDIMDEADRDPNNPTKVYMIYKELVYDADAKHLGQTGSQEKWNREHVYPQSTGGFKNARAPWGSGIYANGDIIENAGDDLALAQSDAHHLRSSDKNENNKRNNFPFANSTSGSQYEPPLSAKGDVARVIFYLNLRYGLDISQVGSVEMFQEWSEIDPVDPYEVRHNNVVYKYQKNRNPFIDYPELVEYIYGEKTTTAWNAAEKETQTITFADITDKVYGEEAFELTATATSGLEVSFEIVSGPATITGKEVSITGVGTVVVKATQIGNDHFEAAEYVEQTFAVSKASQTITFADLTDKVYGDEAFELIATATSGLEVSFEIVSGPATITGKELSITGVGTVVVKATQTGSDEFEAAVSVEQTFAVSKASQTITFADLTDKVYGDEAFELIATATSGLEVSFEIVSGPATITGKELSITGVGTVVVKAIQTGSDEFEAAVSVEQSFVVSKASQTITFADLTDKVYGDEAFELVATATSGLEVSFEIVSGPATITGKDLSITGVGTVVVKAIQIGNDEFEAAASVEQTFAVSKASQTITFVDIPDRQLNTGIVLLSASSDVATALVVKFRMISGPAVLVGNSLQIVGAGEVVVEAFQDGNENYLAATPVQQSFIVSKASQTITFAEIADKSLDDSAFALSATASSELEVSFELISGPASLLGNQLTITGAGTITVRAIQLGDDDYEAAEPVDQSFVVNKASQTITFDDIADKTYGNEPFDLNATASSGLEVNYTIVSGPVTLSGKELSITGVGTVVVTASQEGNENYLAAESVSQSFVINKAEQIINFEEIADREYRPESVGLILNSSVGLPITYEVISGPANLSGNSLQINGAGVIVVKASQAGNENYLAATSVTQQFTVSKASQVITFNPIADREFTNESIQLSASSDAATILAVEFRLISGPATLVGSSLQINGAGEIVVEAFQDGNENYLAATPVRQSFMVNKISQTITFADISDKAITDLTFVLTASASSGLEVSFEIISGPASVSGNQLTITGAGTITVQASQMGNDTYEAAELVSQTFMVSKAAQDINFATIADRSYSDAAFVLTAEASSGLEVSFEIVSGPASIAGNELTITGVGTITVRAIQSGNEDYEAAEPVSQTFTVSKATQAIDFTAIADKTYGDSDFELIASASSGLEVSFVLISGPASVSGSELSILGAGTVTVQVSQAGNENYEMAESISQFFEVYKADQMLVFDPIEGVVVVDEDLELFASSDQGFDIAFEIVEGEGQIDDAILTPSSIGVFKVRAYQSGSENFNAAEAFQSFTVSKATGIKDVFAEAIKMYPNPTSDFVNIDFPDVKVTQILLLDSRGKLIKNIDLNDRFNFNVRNLSAGVYFISIRTDQFVVTKRLLIVH</sequence>
<keyword evidence="12" id="KW-0255">Endonuclease</keyword>
<gene>
    <name evidence="12" type="ORF">L3049_05380</name>
</gene>
<dbReference type="Pfam" id="PF19886">
    <property type="entry name" value="DUF6359"/>
    <property type="match status" value="2"/>
</dbReference>
<protein>
    <submittedName>
        <fullName evidence="12">Endonuclease</fullName>
    </submittedName>
</protein>
<dbReference type="NCBIfam" id="NF038128">
    <property type="entry name" value="choice_anch_J"/>
    <property type="match status" value="1"/>
</dbReference>
<dbReference type="EMBL" id="JAKJSC010000001">
    <property type="protein sequence ID" value="MDE5417433.1"/>
    <property type="molecule type" value="Genomic_DNA"/>
</dbReference>
<dbReference type="Gene3D" id="3.60.10.10">
    <property type="entry name" value="Endonuclease/exonuclease/phosphatase"/>
    <property type="match status" value="1"/>
</dbReference>